<dbReference type="EMBL" id="JAVLSJ010000003">
    <property type="protein sequence ID" value="MDR9847925.1"/>
    <property type="molecule type" value="Genomic_DNA"/>
</dbReference>
<reference evidence="1" key="1">
    <citation type="submission" date="2023-09" db="EMBL/GenBank/DDBJ databases">
        <title>Description of first Herbaspirillum huttiense subsp. nephrolepsisexaltata and Herbaspirillum huttiense subsp. lycopersicon.</title>
        <authorList>
            <person name="Poudel M."/>
            <person name="Sharma A."/>
            <person name="Goss E."/>
            <person name="Tapia J.H."/>
            <person name="Harmon C.M."/>
            <person name="Jones J.B."/>
        </authorList>
    </citation>
    <scope>NUCLEOTIDE SEQUENCE</scope>
    <source>
        <strain evidence="1">SE1</strain>
    </source>
</reference>
<accession>A0ABU2EJ86</accession>
<evidence type="ECO:0008006" key="3">
    <source>
        <dbReference type="Google" id="ProtNLM"/>
    </source>
</evidence>
<keyword evidence="2" id="KW-1185">Reference proteome</keyword>
<organism evidence="1 2">
    <name type="scientific">Herbaspirillum huttiense subsp. lycopersici</name>
    <dbReference type="NCBI Taxonomy" id="3074428"/>
    <lineage>
        <taxon>Bacteria</taxon>
        <taxon>Pseudomonadati</taxon>
        <taxon>Pseudomonadota</taxon>
        <taxon>Betaproteobacteria</taxon>
        <taxon>Burkholderiales</taxon>
        <taxon>Oxalobacteraceae</taxon>
        <taxon>Herbaspirillum</taxon>
    </lineage>
</organism>
<protein>
    <recommendedName>
        <fullName evidence="3">Lipoprotein</fullName>
    </recommendedName>
</protein>
<evidence type="ECO:0000313" key="1">
    <source>
        <dbReference type="EMBL" id="MDR9847925.1"/>
    </source>
</evidence>
<dbReference type="RefSeq" id="WP_209567191.1">
    <property type="nucleotide sequence ID" value="NZ_JAVLSJ010000003.1"/>
</dbReference>
<comment type="caution">
    <text evidence="1">The sequence shown here is derived from an EMBL/GenBank/DDBJ whole genome shotgun (WGS) entry which is preliminary data.</text>
</comment>
<gene>
    <name evidence="1" type="ORF">RI048_06820</name>
</gene>
<sequence length="164" mass="18102">MATAIALTGCASLKQTLPENYQGPKATIKDSTKRHSSQKADIFYIDTVDGESVLTSPMRTRAENQGKFLFMRVYLISHDFPIQPTTLGIRGETQYAAPILALTNPVYRVEGKVQFTPEAGKVYVVKGELGEDYSAVWIEEEQTHTVIDKKIETNGSAKAGAFQK</sequence>
<name>A0ABU2EJ86_9BURK</name>
<dbReference type="Proteomes" id="UP001246576">
    <property type="component" value="Unassembled WGS sequence"/>
</dbReference>
<evidence type="ECO:0000313" key="2">
    <source>
        <dbReference type="Proteomes" id="UP001246576"/>
    </source>
</evidence>
<proteinExistence type="predicted"/>